<reference evidence="3 4" key="1">
    <citation type="submission" date="2020-11" db="EMBL/GenBank/DDBJ databases">
        <title>Insectihabitans protaetiae gen. nov. sp. nov. and Insectihabitans allomyrinae sp. nov., isolated from larvae of Protaetia brevitarsis seulensis and Allomyrina dichotoma, respectively.</title>
        <authorList>
            <person name="Lee S.D."/>
            <person name="Byeon Y.-S."/>
            <person name="Kim S.-M."/>
            <person name="Yang H.L."/>
            <person name="Kim I.S."/>
        </authorList>
    </citation>
    <scope>NUCLEOTIDE SEQUENCE [LARGE SCALE GENOMIC DNA]</scope>
    <source>
        <strain evidence="3 4">BWR-B9</strain>
    </source>
</reference>
<feature type="domain" description="Glycosyl transferase family 1" evidence="1">
    <location>
        <begin position="180"/>
        <end position="330"/>
    </location>
</feature>
<protein>
    <submittedName>
        <fullName evidence="3">Glycosyltransferase</fullName>
    </submittedName>
</protein>
<gene>
    <name evidence="3" type="ORF">I2494_09480</name>
</gene>
<dbReference type="CDD" id="cd03811">
    <property type="entry name" value="GT4_GT28_WabH-like"/>
    <property type="match status" value="1"/>
</dbReference>
<dbReference type="RefSeq" id="WP_218466608.1">
    <property type="nucleotide sequence ID" value="NZ_JADRCR010000004.1"/>
</dbReference>
<comment type="caution">
    <text evidence="3">The sequence shown here is derived from an EMBL/GenBank/DDBJ whole genome shotgun (WGS) entry which is preliminary data.</text>
</comment>
<accession>A0ABS1IQA8</accession>
<keyword evidence="4" id="KW-1185">Reference proteome</keyword>
<dbReference type="PANTHER" id="PTHR12526">
    <property type="entry name" value="GLYCOSYLTRANSFERASE"/>
    <property type="match status" value="1"/>
</dbReference>
<feature type="domain" description="Glycosyltransferase subfamily 4-like N-terminal" evidence="2">
    <location>
        <begin position="22"/>
        <end position="170"/>
    </location>
</feature>
<dbReference type="InterPro" id="IPR001296">
    <property type="entry name" value="Glyco_trans_1"/>
</dbReference>
<evidence type="ECO:0000313" key="3">
    <source>
        <dbReference type="EMBL" id="MBK5143947.1"/>
    </source>
</evidence>
<proteinExistence type="predicted"/>
<name>A0ABS1IQA8_9GAMM</name>
<evidence type="ECO:0000259" key="2">
    <source>
        <dbReference type="Pfam" id="PF13439"/>
    </source>
</evidence>
<dbReference type="PANTHER" id="PTHR12526:SF630">
    <property type="entry name" value="GLYCOSYLTRANSFERASE"/>
    <property type="match status" value="1"/>
</dbReference>
<dbReference type="Proteomes" id="UP001296921">
    <property type="component" value="Unassembled WGS sequence"/>
</dbReference>
<dbReference type="Pfam" id="PF00534">
    <property type="entry name" value="Glycos_transf_1"/>
    <property type="match status" value="1"/>
</dbReference>
<dbReference type="EMBL" id="JADRCR010000004">
    <property type="protein sequence ID" value="MBK5143947.1"/>
    <property type="molecule type" value="Genomic_DNA"/>
</dbReference>
<evidence type="ECO:0000313" key="4">
    <source>
        <dbReference type="Proteomes" id="UP001296921"/>
    </source>
</evidence>
<dbReference type="Pfam" id="PF13439">
    <property type="entry name" value="Glyco_transf_4"/>
    <property type="match status" value="1"/>
</dbReference>
<sequence>MKNKTTALKKIILILPFLEGRGGMETVMTTLLPMIKADGIQIKLFMLGKEKQHYTEWLEGIEYKSSMCIHKSKKVRNLVYAISLSRFLYQEKPDLIICTNSLTCLIADFARKICFGHYPLISWSHNSLININKKSGILRADFHLAIASEITEQLTQLGAEKDRIYTIFNPCKPANRLIPRPTDKHKFAYLGRILFGDEKRLKDILDAFSTIKNEFELHIVGDGKDMAITQDYAKQLSIYPKIIWHGWQHKPWDVLHDITAIILASTHEGFGMVLAEAAAHGVYSISSSCPTGPKDIIQNGINGVLFKPRDVQALHNIISNIINGEALPDQQLIQASAERFYPENYYALFKASLISITERWHSKQA</sequence>
<organism evidence="3 4">
    <name type="scientific">Limnobaculum allomyrinae</name>
    <dbReference type="NCBI Taxonomy" id="2791986"/>
    <lineage>
        <taxon>Bacteria</taxon>
        <taxon>Pseudomonadati</taxon>
        <taxon>Pseudomonadota</taxon>
        <taxon>Gammaproteobacteria</taxon>
        <taxon>Enterobacterales</taxon>
        <taxon>Budviciaceae</taxon>
        <taxon>Limnobaculum</taxon>
    </lineage>
</organism>
<dbReference type="InterPro" id="IPR028098">
    <property type="entry name" value="Glyco_trans_4-like_N"/>
</dbReference>
<evidence type="ECO:0000259" key="1">
    <source>
        <dbReference type="Pfam" id="PF00534"/>
    </source>
</evidence>